<dbReference type="InterPro" id="IPR036291">
    <property type="entry name" value="NAD(P)-bd_dom_sf"/>
</dbReference>
<dbReference type="SUPFAM" id="SSF51735">
    <property type="entry name" value="NAD(P)-binding Rossmann-fold domains"/>
    <property type="match status" value="1"/>
</dbReference>
<reference evidence="2 3" key="1">
    <citation type="submission" date="2023-06" db="EMBL/GenBank/DDBJ databases">
        <title>Draft genome sequence of Gleimia hominis type strain CCUG 57540T.</title>
        <authorList>
            <person name="Salva-Serra F."/>
            <person name="Cardew S."/>
            <person name="Jensie Markopoulos S."/>
            <person name="Ohlen M."/>
            <person name="Inganas E."/>
            <person name="Svensson-Stadler L."/>
            <person name="Moore E.R.B."/>
        </authorList>
    </citation>
    <scope>NUCLEOTIDE SEQUENCE [LARGE SCALE GENOMIC DNA]</scope>
    <source>
        <strain evidence="2 3">CCUG 57540</strain>
    </source>
</reference>
<dbReference type="PROSITE" id="PS51201">
    <property type="entry name" value="RCK_N"/>
    <property type="match status" value="1"/>
</dbReference>
<evidence type="ECO:0000313" key="3">
    <source>
        <dbReference type="Proteomes" id="UP001247542"/>
    </source>
</evidence>
<proteinExistence type="predicted"/>
<dbReference type="Pfam" id="PF02254">
    <property type="entry name" value="TrkA_N"/>
    <property type="match status" value="1"/>
</dbReference>
<evidence type="ECO:0000313" key="2">
    <source>
        <dbReference type="EMBL" id="MDT3767733.1"/>
    </source>
</evidence>
<keyword evidence="3" id="KW-1185">Reference proteome</keyword>
<dbReference type="PANTHER" id="PTHR43833:SF8">
    <property type="entry name" value="TRK SYSTEM POTASSIUM UPTAKE PROTEIN TRKA"/>
    <property type="match status" value="1"/>
</dbReference>
<dbReference type="EMBL" id="JASXSX010000001">
    <property type="protein sequence ID" value="MDT3767733.1"/>
    <property type="molecule type" value="Genomic_DNA"/>
</dbReference>
<dbReference type="InterPro" id="IPR003148">
    <property type="entry name" value="RCK_N"/>
</dbReference>
<dbReference type="InterPro" id="IPR050721">
    <property type="entry name" value="Trk_Ktr_HKT_K-transport"/>
</dbReference>
<sequence length="216" mass="23935">MGAGRVGTTLATLLDERGHSVAIIDQNPDAFRRLDPTFNGRRVTGVGFDRDTLRQAGIEDAYAFAAVSNGDNSNIIAARVVRETFGIDRVVARIYDPSRAAVYERMGIPTVPTVRRTTEAVLRWMMPPDAWVEWVNADGQVSLVRARPTAAWYGLDFAQIEKLVGHRLAFLSRLGSMRVADPKDILQEHDELVFAMAGTDSVPVREVLTRDPQELT</sequence>
<dbReference type="RefSeq" id="WP_313273806.1">
    <property type="nucleotide sequence ID" value="NZ_JASXSX010000001.1"/>
</dbReference>
<dbReference type="Proteomes" id="UP001247542">
    <property type="component" value="Unassembled WGS sequence"/>
</dbReference>
<evidence type="ECO:0000259" key="1">
    <source>
        <dbReference type="PROSITE" id="PS51201"/>
    </source>
</evidence>
<gene>
    <name evidence="2" type="ORF">QS713_06630</name>
</gene>
<accession>A0ABU3IBV1</accession>
<feature type="domain" description="RCK N-terminal" evidence="1">
    <location>
        <begin position="1"/>
        <end position="113"/>
    </location>
</feature>
<name>A0ABU3IBV1_9ACTO</name>
<comment type="caution">
    <text evidence="2">The sequence shown here is derived from an EMBL/GenBank/DDBJ whole genome shotgun (WGS) entry which is preliminary data.</text>
</comment>
<organism evidence="2 3">
    <name type="scientific">Gleimia hominis</name>
    <dbReference type="NCBI Taxonomy" id="595468"/>
    <lineage>
        <taxon>Bacteria</taxon>
        <taxon>Bacillati</taxon>
        <taxon>Actinomycetota</taxon>
        <taxon>Actinomycetes</taxon>
        <taxon>Actinomycetales</taxon>
        <taxon>Actinomycetaceae</taxon>
        <taxon>Gleimia</taxon>
    </lineage>
</organism>
<dbReference type="PANTHER" id="PTHR43833">
    <property type="entry name" value="POTASSIUM CHANNEL PROTEIN 2-RELATED-RELATED"/>
    <property type="match status" value="1"/>
</dbReference>
<protein>
    <submittedName>
        <fullName evidence="2">TrkA family potassium uptake protein</fullName>
    </submittedName>
</protein>
<dbReference type="Gene3D" id="3.40.50.720">
    <property type="entry name" value="NAD(P)-binding Rossmann-like Domain"/>
    <property type="match status" value="1"/>
</dbReference>